<feature type="domain" description="Ku" evidence="12">
    <location>
        <begin position="262"/>
        <end position="394"/>
    </location>
</feature>
<keyword evidence="6" id="KW-0067">ATP-binding</keyword>
<evidence type="ECO:0000256" key="5">
    <source>
        <dbReference type="ARBA" id="ARBA00022806"/>
    </source>
</evidence>
<evidence type="ECO:0000256" key="3">
    <source>
        <dbReference type="ARBA" id="ARBA00022763"/>
    </source>
</evidence>
<evidence type="ECO:0000313" key="14">
    <source>
        <dbReference type="Proteomes" id="UP001566132"/>
    </source>
</evidence>
<dbReference type="EMBL" id="JBDJPC010000002">
    <property type="protein sequence ID" value="KAL1512544.1"/>
    <property type="molecule type" value="Genomic_DNA"/>
</dbReference>
<accession>A0ABD1F4M6</accession>
<feature type="region of interest" description="Disordered" evidence="11">
    <location>
        <begin position="478"/>
        <end position="504"/>
    </location>
</feature>
<keyword evidence="5" id="KW-0347">Helicase</keyword>
<evidence type="ECO:0000256" key="6">
    <source>
        <dbReference type="ARBA" id="ARBA00022840"/>
    </source>
</evidence>
<comment type="subcellular location">
    <subcellularLocation>
        <location evidence="1">Nucleus</location>
    </subcellularLocation>
</comment>
<keyword evidence="2" id="KW-0547">Nucleotide-binding</keyword>
<keyword evidence="10" id="KW-0539">Nucleus</keyword>
<evidence type="ECO:0000256" key="7">
    <source>
        <dbReference type="ARBA" id="ARBA00023125"/>
    </source>
</evidence>
<gene>
    <name evidence="13" type="ORF">ABEB36_002125</name>
</gene>
<dbReference type="SUPFAM" id="SSF100939">
    <property type="entry name" value="SPOC domain-like"/>
    <property type="match status" value="1"/>
</dbReference>
<keyword evidence="4" id="KW-0378">Hydrolase</keyword>
<dbReference type="Pfam" id="PF02735">
    <property type="entry name" value="Ku"/>
    <property type="match status" value="1"/>
</dbReference>
<proteinExistence type="predicted"/>
<evidence type="ECO:0000313" key="13">
    <source>
        <dbReference type="EMBL" id="KAL1512544.1"/>
    </source>
</evidence>
<keyword evidence="14" id="KW-1185">Reference proteome</keyword>
<dbReference type="GO" id="GO:0032991">
    <property type="term" value="C:protein-containing complex"/>
    <property type="evidence" value="ECO:0007669"/>
    <property type="project" value="UniProtKB-ARBA"/>
</dbReference>
<dbReference type="AlphaFoldDB" id="A0ABD1F4M6"/>
<dbReference type="GO" id="GO:0005524">
    <property type="term" value="F:ATP binding"/>
    <property type="evidence" value="ECO:0007669"/>
    <property type="project" value="UniProtKB-KW"/>
</dbReference>
<dbReference type="GO" id="GO:0016787">
    <property type="term" value="F:hydrolase activity"/>
    <property type="evidence" value="ECO:0007669"/>
    <property type="project" value="UniProtKB-KW"/>
</dbReference>
<dbReference type="SMART" id="SM00559">
    <property type="entry name" value="Ku78"/>
    <property type="match status" value="1"/>
</dbReference>
<comment type="caution">
    <text evidence="13">The sequence shown here is derived from an EMBL/GenBank/DDBJ whole genome shotgun (WGS) entry which is preliminary data.</text>
</comment>
<evidence type="ECO:0000259" key="12">
    <source>
        <dbReference type="SMART" id="SM00559"/>
    </source>
</evidence>
<dbReference type="GO" id="GO:0006281">
    <property type="term" value="P:DNA repair"/>
    <property type="evidence" value="ECO:0007669"/>
    <property type="project" value="UniProtKB-KW"/>
</dbReference>
<dbReference type="PANTHER" id="PTHR12604:SF4">
    <property type="entry name" value="X-RAY REPAIR CROSS-COMPLEMENTING PROTEIN 5"/>
    <property type="match status" value="1"/>
</dbReference>
<evidence type="ECO:0000256" key="10">
    <source>
        <dbReference type="ARBA" id="ARBA00023242"/>
    </source>
</evidence>
<dbReference type="Gene3D" id="2.40.290.10">
    <property type="match status" value="1"/>
</dbReference>
<dbReference type="InterPro" id="IPR016194">
    <property type="entry name" value="SPOC-like_C_dom_sf"/>
</dbReference>
<keyword evidence="9" id="KW-0234">DNA repair</keyword>
<feature type="compositionally biased region" description="Acidic residues" evidence="11">
    <location>
        <begin position="494"/>
        <end position="504"/>
    </location>
</feature>
<evidence type="ECO:0000256" key="8">
    <source>
        <dbReference type="ARBA" id="ARBA00023172"/>
    </source>
</evidence>
<reference evidence="13 14" key="1">
    <citation type="submission" date="2024-05" db="EMBL/GenBank/DDBJ databases">
        <title>Genetic variation in Jamaican populations of the coffee berry borer (Hypothenemus hampei).</title>
        <authorList>
            <person name="Errbii M."/>
            <person name="Myrie A."/>
        </authorList>
    </citation>
    <scope>NUCLEOTIDE SEQUENCE [LARGE SCALE GENOMIC DNA]</scope>
    <source>
        <strain evidence="13">JA-Hopewell-2020-01-JO</strain>
        <tissue evidence="13">Whole body</tissue>
    </source>
</reference>
<keyword evidence="3" id="KW-0227">DNA damage</keyword>
<dbReference type="PANTHER" id="PTHR12604">
    <property type="entry name" value="KU AUTOANTIGEN DNA HELICASE"/>
    <property type="match status" value="1"/>
</dbReference>
<name>A0ABD1F4M6_HYPHA</name>
<protein>
    <recommendedName>
        <fullName evidence="12">Ku domain-containing protein</fullName>
    </recommendedName>
</protein>
<dbReference type="GO" id="GO:0004386">
    <property type="term" value="F:helicase activity"/>
    <property type="evidence" value="ECO:0007669"/>
    <property type="project" value="UniProtKB-KW"/>
</dbReference>
<sequence>MPPAANRDVFVILYDLKVKNRSSALHTLSQIILYEELSQSKNQYKLYLVNAAETDNNLKHKGILKKDALIDAGSLIENILNVQQGKSDFLEALEVAVDELKEWFQKSGVATLQIVFITDLDTFESVIPSEQLISNISSMSIFLYIIGPEIFPPKTIMCHDDISKWMKTFEANKLKGNLEVASSIVKSTPYSVICHYSLGMHLFHSYKFCNGKQAWQVPLSFGSILHLQVSTMKYCEAGMPFRLKNNLITERNQKWVYVDDPEKCIDIRDTVKGIVKHGKFVKIEDDARFKSYGPRSFQILLITEAKNVPEHSFQNENSYIVLPNQQQSEEYLQFINTFIDQLAEENKYIIARRVYNKDYNPMFVVLIPRPDFNIKGFILTQLPYADDILQEYFEQDINIAPKVDIDKNLIHFMESIDITNDKCQIQVPIGPRMMINLNALGIIDLAQEKMIQEKLSSRKLYEASTSFDKLAKEWPKREIELKEEGNEETQSWPEPDDDDLDLLL</sequence>
<keyword evidence="8" id="KW-0233">DNA recombination</keyword>
<evidence type="ECO:0000256" key="4">
    <source>
        <dbReference type="ARBA" id="ARBA00022801"/>
    </source>
</evidence>
<organism evidence="13 14">
    <name type="scientific">Hypothenemus hampei</name>
    <name type="common">Coffee berry borer</name>
    <dbReference type="NCBI Taxonomy" id="57062"/>
    <lineage>
        <taxon>Eukaryota</taxon>
        <taxon>Metazoa</taxon>
        <taxon>Ecdysozoa</taxon>
        <taxon>Arthropoda</taxon>
        <taxon>Hexapoda</taxon>
        <taxon>Insecta</taxon>
        <taxon>Pterygota</taxon>
        <taxon>Neoptera</taxon>
        <taxon>Endopterygota</taxon>
        <taxon>Coleoptera</taxon>
        <taxon>Polyphaga</taxon>
        <taxon>Cucujiformia</taxon>
        <taxon>Curculionidae</taxon>
        <taxon>Scolytinae</taxon>
        <taxon>Hypothenemus</taxon>
    </lineage>
</organism>
<dbReference type="GO" id="GO:0005634">
    <property type="term" value="C:nucleus"/>
    <property type="evidence" value="ECO:0007669"/>
    <property type="project" value="UniProtKB-SubCell"/>
</dbReference>
<dbReference type="GO" id="GO:0006310">
    <property type="term" value="P:DNA recombination"/>
    <property type="evidence" value="ECO:0007669"/>
    <property type="project" value="UniProtKB-KW"/>
</dbReference>
<dbReference type="InterPro" id="IPR006164">
    <property type="entry name" value="DNA_bd_Ku70/Ku80"/>
</dbReference>
<evidence type="ECO:0000256" key="2">
    <source>
        <dbReference type="ARBA" id="ARBA00022741"/>
    </source>
</evidence>
<evidence type="ECO:0000256" key="1">
    <source>
        <dbReference type="ARBA" id="ARBA00004123"/>
    </source>
</evidence>
<dbReference type="SUPFAM" id="SSF53300">
    <property type="entry name" value="vWA-like"/>
    <property type="match status" value="1"/>
</dbReference>
<dbReference type="GO" id="GO:0003677">
    <property type="term" value="F:DNA binding"/>
    <property type="evidence" value="ECO:0007669"/>
    <property type="project" value="UniProtKB-KW"/>
</dbReference>
<dbReference type="InterPro" id="IPR036465">
    <property type="entry name" value="vWFA_dom_sf"/>
</dbReference>
<dbReference type="Gene3D" id="3.40.50.410">
    <property type="entry name" value="von Willebrand factor, type A domain"/>
    <property type="match status" value="1"/>
</dbReference>
<dbReference type="Proteomes" id="UP001566132">
    <property type="component" value="Unassembled WGS sequence"/>
</dbReference>
<evidence type="ECO:0000256" key="11">
    <source>
        <dbReference type="SAM" id="MobiDB-lite"/>
    </source>
</evidence>
<keyword evidence="7" id="KW-0238">DNA-binding</keyword>
<evidence type="ECO:0000256" key="9">
    <source>
        <dbReference type="ARBA" id="ARBA00023204"/>
    </source>
</evidence>